<dbReference type="EMBL" id="NHSF01000070">
    <property type="protein sequence ID" value="MBK5931809.1"/>
    <property type="molecule type" value="Genomic_DNA"/>
</dbReference>
<organism evidence="2 3">
    <name type="scientific">Halochromatium salexigens</name>
    <name type="common">Chromatium salexigens</name>
    <dbReference type="NCBI Taxonomy" id="49447"/>
    <lineage>
        <taxon>Bacteria</taxon>
        <taxon>Pseudomonadati</taxon>
        <taxon>Pseudomonadota</taxon>
        <taxon>Gammaproteobacteria</taxon>
        <taxon>Chromatiales</taxon>
        <taxon>Chromatiaceae</taxon>
        <taxon>Halochromatium</taxon>
    </lineage>
</organism>
<gene>
    <name evidence="2" type="ORF">CCR82_15065</name>
</gene>
<dbReference type="AlphaFoldDB" id="A0AAJ0UHZ2"/>
<dbReference type="SUPFAM" id="SSF52540">
    <property type="entry name" value="P-loop containing nucleoside triphosphate hydrolases"/>
    <property type="match status" value="1"/>
</dbReference>
<dbReference type="InterPro" id="IPR011009">
    <property type="entry name" value="Kinase-like_dom_sf"/>
</dbReference>
<evidence type="ECO:0000259" key="1">
    <source>
        <dbReference type="Pfam" id="PF01636"/>
    </source>
</evidence>
<dbReference type="Pfam" id="PF01636">
    <property type="entry name" value="APH"/>
    <property type="match status" value="1"/>
</dbReference>
<dbReference type="InterPro" id="IPR052732">
    <property type="entry name" value="Cell-binding_unc_protein"/>
</dbReference>
<evidence type="ECO:0000313" key="3">
    <source>
        <dbReference type="Proteomes" id="UP001296967"/>
    </source>
</evidence>
<dbReference type="Gene3D" id="3.40.50.300">
    <property type="entry name" value="P-loop containing nucleotide triphosphate hydrolases"/>
    <property type="match status" value="1"/>
</dbReference>
<dbReference type="Gene3D" id="3.90.1200.10">
    <property type="match status" value="1"/>
</dbReference>
<dbReference type="PANTHER" id="PTHR43883">
    <property type="entry name" value="SLR0207 PROTEIN"/>
    <property type="match status" value="1"/>
</dbReference>
<dbReference type="Proteomes" id="UP001296967">
    <property type="component" value="Unassembled WGS sequence"/>
</dbReference>
<reference evidence="2" key="1">
    <citation type="submission" date="2017-05" db="EMBL/GenBank/DDBJ databases">
        <authorList>
            <person name="Imhoff J.F."/>
            <person name="Rahn T."/>
            <person name="Kuenzel S."/>
            <person name="Neulinger S.C."/>
        </authorList>
    </citation>
    <scope>NUCLEOTIDE SEQUENCE</scope>
    <source>
        <strain evidence="2">DSM 4395</strain>
    </source>
</reference>
<keyword evidence="3" id="KW-1185">Reference proteome</keyword>
<accession>A0AAJ0UHZ2</accession>
<dbReference type="Pfam" id="PF13671">
    <property type="entry name" value="AAA_33"/>
    <property type="match status" value="1"/>
</dbReference>
<sequence>MLADELTALADLLEPRAYPHPVERVEGLSTHISQLFLAGDFAYKLKRPVSLGFVDFSTLERRRFYCEEELRLNRRLAPQLYLAVVPVVREGERVRFGAQGEGEGEVIDYAVRMRRFPQQALLSQKPLEGPLIDRLAERVADFHASLVPAPADTPYGEPAAVLAPMLDNFEPLRAAIATLEAPEEAAAARCLQRLERWTRKRFARLSPELEQRRRGGYIRECHGDMHRGNIVVLDGEPVIFDCIEFNPSLRWIDTMSEIAFLTMDLAESGAHGLARRLLNRYLEVSGDYAGLRLLRFYQVYRALVRAKVSAIQRLQAISEESDAASAKARQRMQHYLALARSCTGRHHPQLFITHGLSGSGKTWLGHRLREHLPIIQIRSDVERKRLFGIPEQHRPPAHQDVPLYGAEATERTYRRLLALARELIAAGFSVLVDATFLAHAQRAPFLALAEELQCPCRILSLQAPMPLLRERISARNGAGNDASDADIDVLSLQIAQREPLTEAEHRHAVFLNTAAPMQIESVLARITGHNRTSRRH</sequence>
<name>A0AAJ0UHZ2_HALSE</name>
<comment type="caution">
    <text evidence="2">The sequence shown here is derived from an EMBL/GenBank/DDBJ whole genome shotgun (WGS) entry which is preliminary data.</text>
</comment>
<dbReference type="PANTHER" id="PTHR43883:SF1">
    <property type="entry name" value="GLUCONOKINASE"/>
    <property type="match status" value="1"/>
</dbReference>
<proteinExistence type="predicted"/>
<dbReference type="InterPro" id="IPR027417">
    <property type="entry name" value="P-loop_NTPase"/>
</dbReference>
<dbReference type="InterPro" id="IPR002575">
    <property type="entry name" value="Aminoglycoside_PTrfase"/>
</dbReference>
<reference evidence="2" key="2">
    <citation type="journal article" date="2020" name="Microorganisms">
        <title>Osmotic Adaptation and Compatible Solute Biosynthesis of Phototrophic Bacteria as Revealed from Genome Analyses.</title>
        <authorList>
            <person name="Imhoff J.F."/>
            <person name="Rahn T."/>
            <person name="Kunzel S."/>
            <person name="Keller A."/>
            <person name="Neulinger S.C."/>
        </authorList>
    </citation>
    <scope>NUCLEOTIDE SEQUENCE</scope>
    <source>
        <strain evidence="2">DSM 4395</strain>
    </source>
</reference>
<dbReference type="RefSeq" id="WP_201246644.1">
    <property type="nucleotide sequence ID" value="NZ_NHSF01000070.1"/>
</dbReference>
<evidence type="ECO:0000313" key="2">
    <source>
        <dbReference type="EMBL" id="MBK5931809.1"/>
    </source>
</evidence>
<protein>
    <recommendedName>
        <fullName evidence="1">Aminoglycoside phosphotransferase domain-containing protein</fullName>
    </recommendedName>
</protein>
<dbReference type="SUPFAM" id="SSF56112">
    <property type="entry name" value="Protein kinase-like (PK-like)"/>
    <property type="match status" value="1"/>
</dbReference>
<feature type="domain" description="Aminoglycoside phosphotransferase" evidence="1">
    <location>
        <begin position="66"/>
        <end position="293"/>
    </location>
</feature>